<comment type="caution">
    <text evidence="1">The sequence shown here is derived from an EMBL/GenBank/DDBJ whole genome shotgun (WGS) entry which is preliminary data.</text>
</comment>
<evidence type="ECO:0000313" key="2">
    <source>
        <dbReference type="Proteomes" id="UP000023152"/>
    </source>
</evidence>
<dbReference type="Proteomes" id="UP000023152">
    <property type="component" value="Unassembled WGS sequence"/>
</dbReference>
<protein>
    <submittedName>
        <fullName evidence="1">Uncharacterized protein</fullName>
    </submittedName>
</protein>
<dbReference type="EMBL" id="ASPP01023839">
    <property type="protein sequence ID" value="ETO09883.1"/>
    <property type="molecule type" value="Genomic_DNA"/>
</dbReference>
<gene>
    <name evidence="1" type="ORF">RFI_27493</name>
</gene>
<accession>X6M7E3</accession>
<keyword evidence="2" id="KW-1185">Reference proteome</keyword>
<evidence type="ECO:0000313" key="1">
    <source>
        <dbReference type="EMBL" id="ETO09883.1"/>
    </source>
</evidence>
<sequence length="230" mass="27330">MPLAIIKAEVEEKSTNDYNQGALARSNSVMNLNTMCKNLGFSDWDLIVVTEDRLSKSKNNNKKKDENAFYSINNMDAYVLSATQWQNEMLSHHRFLCWLVLFLPDNAVWKEILPMYAFPKDRSLVLEWPTLMASVKKEVLRDSKKMQKFWDQNKQSKAKKTFTHILRMVWLAKEIISYFQTQLQTQQLPKIMELDPFRKEFYPKSCYTYILNSLEKFNYTKISQFLFIFL</sequence>
<name>X6M7E3_RETFI</name>
<organism evidence="1 2">
    <name type="scientific">Reticulomyxa filosa</name>
    <dbReference type="NCBI Taxonomy" id="46433"/>
    <lineage>
        <taxon>Eukaryota</taxon>
        <taxon>Sar</taxon>
        <taxon>Rhizaria</taxon>
        <taxon>Retaria</taxon>
        <taxon>Foraminifera</taxon>
        <taxon>Monothalamids</taxon>
        <taxon>Reticulomyxidae</taxon>
        <taxon>Reticulomyxa</taxon>
    </lineage>
</organism>
<reference evidence="1 2" key="1">
    <citation type="journal article" date="2013" name="Curr. Biol.">
        <title>The Genome of the Foraminiferan Reticulomyxa filosa.</title>
        <authorList>
            <person name="Glockner G."/>
            <person name="Hulsmann N."/>
            <person name="Schleicher M."/>
            <person name="Noegel A.A."/>
            <person name="Eichinger L."/>
            <person name="Gallinger C."/>
            <person name="Pawlowski J."/>
            <person name="Sierra R."/>
            <person name="Euteneuer U."/>
            <person name="Pillet L."/>
            <person name="Moustafa A."/>
            <person name="Platzer M."/>
            <person name="Groth M."/>
            <person name="Szafranski K."/>
            <person name="Schliwa M."/>
        </authorList>
    </citation>
    <scope>NUCLEOTIDE SEQUENCE [LARGE SCALE GENOMIC DNA]</scope>
</reference>
<proteinExistence type="predicted"/>
<dbReference type="AlphaFoldDB" id="X6M7E3"/>